<feature type="transmembrane region" description="Helical" evidence="1">
    <location>
        <begin position="70"/>
        <end position="90"/>
    </location>
</feature>
<feature type="transmembrane region" description="Helical" evidence="1">
    <location>
        <begin position="97"/>
        <end position="120"/>
    </location>
</feature>
<dbReference type="PANTHER" id="PTHR43155">
    <property type="entry name" value="CYCLIC DI-GMP PHOSPHODIESTERASE PA4108-RELATED"/>
    <property type="match status" value="1"/>
</dbReference>
<keyword evidence="1" id="KW-1133">Transmembrane helix</keyword>
<feature type="transmembrane region" description="Helical" evidence="1">
    <location>
        <begin position="33"/>
        <end position="54"/>
    </location>
</feature>
<dbReference type="PROSITE" id="PS51832">
    <property type="entry name" value="HD_GYP"/>
    <property type="match status" value="1"/>
</dbReference>
<evidence type="ECO:0000313" key="4">
    <source>
        <dbReference type="EMBL" id="HHS62055.1"/>
    </source>
</evidence>
<evidence type="ECO:0000259" key="2">
    <source>
        <dbReference type="PROSITE" id="PS51831"/>
    </source>
</evidence>
<dbReference type="InterPro" id="IPR003607">
    <property type="entry name" value="HD/PDEase_dom"/>
</dbReference>
<accession>A0A7C6AFK0</accession>
<keyword evidence="1" id="KW-0812">Transmembrane</keyword>
<comment type="caution">
    <text evidence="4">The sequence shown here is derived from an EMBL/GenBank/DDBJ whole genome shotgun (WGS) entry which is preliminary data.</text>
</comment>
<keyword evidence="1" id="KW-0472">Membrane</keyword>
<gene>
    <name evidence="4" type="ORF">ENV70_00360</name>
</gene>
<reference evidence="4" key="1">
    <citation type="journal article" date="2020" name="mSystems">
        <title>Genome- and Community-Level Interaction Insights into Carbon Utilization and Element Cycling Functions of Hydrothermarchaeota in Hydrothermal Sediment.</title>
        <authorList>
            <person name="Zhou Z."/>
            <person name="Liu Y."/>
            <person name="Xu W."/>
            <person name="Pan J."/>
            <person name="Luo Z.H."/>
            <person name="Li M."/>
        </authorList>
    </citation>
    <scope>NUCLEOTIDE SEQUENCE [LARGE SCALE GENOMIC DNA]</scope>
    <source>
        <strain evidence="4">SpSt-783</strain>
    </source>
</reference>
<dbReference type="EMBL" id="DTHJ01000006">
    <property type="protein sequence ID" value="HHS62055.1"/>
    <property type="molecule type" value="Genomic_DNA"/>
</dbReference>
<feature type="domain" description="HD" evidence="2">
    <location>
        <begin position="268"/>
        <end position="390"/>
    </location>
</feature>
<dbReference type="InterPro" id="IPR037522">
    <property type="entry name" value="HD_GYP_dom"/>
</dbReference>
<dbReference type="InterPro" id="IPR006674">
    <property type="entry name" value="HD_domain"/>
</dbReference>
<proteinExistence type="predicted"/>
<evidence type="ECO:0000259" key="3">
    <source>
        <dbReference type="PROSITE" id="PS51832"/>
    </source>
</evidence>
<dbReference type="InterPro" id="IPR006675">
    <property type="entry name" value="HDIG_dom"/>
</dbReference>
<organism evidence="4">
    <name type="scientific">candidate division WOR-3 bacterium</name>
    <dbReference type="NCBI Taxonomy" id="2052148"/>
    <lineage>
        <taxon>Bacteria</taxon>
        <taxon>Bacteria division WOR-3</taxon>
    </lineage>
</organism>
<feature type="transmembrane region" description="Helical" evidence="1">
    <location>
        <begin position="206"/>
        <end position="232"/>
    </location>
</feature>
<dbReference type="SMART" id="SM00471">
    <property type="entry name" value="HDc"/>
    <property type="match status" value="1"/>
</dbReference>
<protein>
    <submittedName>
        <fullName evidence="4">HD-GYP domain-containing protein</fullName>
    </submittedName>
</protein>
<feature type="domain" description="HD-GYP" evidence="3">
    <location>
        <begin position="246"/>
        <end position="434"/>
    </location>
</feature>
<dbReference type="NCBIfam" id="TIGR00277">
    <property type="entry name" value="HDIG"/>
    <property type="match status" value="1"/>
</dbReference>
<dbReference type="AlphaFoldDB" id="A0A7C6AFK0"/>
<dbReference type="Gene3D" id="1.10.3210.10">
    <property type="entry name" value="Hypothetical protein af1432"/>
    <property type="match status" value="1"/>
</dbReference>
<feature type="transmembrane region" description="Helical" evidence="1">
    <location>
        <begin position="140"/>
        <end position="161"/>
    </location>
</feature>
<dbReference type="CDD" id="cd00077">
    <property type="entry name" value="HDc"/>
    <property type="match status" value="1"/>
</dbReference>
<dbReference type="SUPFAM" id="SSF109604">
    <property type="entry name" value="HD-domain/PDEase-like"/>
    <property type="match status" value="1"/>
</dbReference>
<feature type="transmembrane region" description="Helical" evidence="1">
    <location>
        <begin position="6"/>
        <end position="26"/>
    </location>
</feature>
<dbReference type="PANTHER" id="PTHR43155:SF2">
    <property type="entry name" value="CYCLIC DI-GMP PHOSPHODIESTERASE PA4108"/>
    <property type="match status" value="1"/>
</dbReference>
<sequence>MLIEQLTFSFFCTVFLLSLGLFYLYFKNQFDKKFFYAGFFFLFGSGFLLSSYLMSSLSSADSSIIFCNKFMFACIFAYFFVFPQFVYNTIGKGYTKIFCWVTGLFSIIIIILTLSTDLFVKNELISFAGINRPVKSNITYLLLFFLAIWATYVFIDTIVYYRKNKPKLIDIRPMIAGIIFAVLLGLIDITGTFLNRTLILQIRDPFIFGIFIIMLTFAWSFLSQYAMVFASLNKSKEEIEKLIAKSNKNFIEFVQLIAKTLDAKDEYTAGHSLRVLDYAMKIAEKLQLPESDKEILKQACLLHDIGKIGIPDGILNKKGALSGKEKMYIINHPILGKKILGTVSEFKPILDIVYAHHERVDGKGYPEGLNRDKIPLLARIIAVADTYDAMVSERPYRKAKSKQEAIAELENVKDTQLDGEIVDLFLEIIGKNGD</sequence>
<dbReference type="PROSITE" id="PS51831">
    <property type="entry name" value="HD"/>
    <property type="match status" value="1"/>
</dbReference>
<dbReference type="Pfam" id="PF13487">
    <property type="entry name" value="HD_5"/>
    <property type="match status" value="1"/>
</dbReference>
<evidence type="ECO:0000256" key="1">
    <source>
        <dbReference type="SAM" id="Phobius"/>
    </source>
</evidence>
<feature type="transmembrane region" description="Helical" evidence="1">
    <location>
        <begin position="173"/>
        <end position="194"/>
    </location>
</feature>
<name>A0A7C6AFK0_UNCW3</name>